<dbReference type="InterPro" id="IPR000626">
    <property type="entry name" value="Ubiquitin-like_dom"/>
</dbReference>
<feature type="compositionally biased region" description="Polar residues" evidence="1">
    <location>
        <begin position="22"/>
        <end position="31"/>
    </location>
</feature>
<proteinExistence type="predicted"/>
<dbReference type="Gene3D" id="3.10.20.90">
    <property type="entry name" value="Phosphatidylinositol 3-kinase Catalytic Subunit, Chain A, domain 1"/>
    <property type="match status" value="1"/>
</dbReference>
<dbReference type="PROSITE" id="PS50053">
    <property type="entry name" value="UBIQUITIN_2"/>
    <property type="match status" value="1"/>
</dbReference>
<keyword evidence="2" id="KW-0812">Transmembrane</keyword>
<reference evidence="4 5" key="1">
    <citation type="journal article" date="2019" name="Nat. Ecol. Evol.">
        <title>Megaphylogeny resolves global patterns of mushroom evolution.</title>
        <authorList>
            <person name="Varga T."/>
            <person name="Krizsan K."/>
            <person name="Foldi C."/>
            <person name="Dima B."/>
            <person name="Sanchez-Garcia M."/>
            <person name="Sanchez-Ramirez S."/>
            <person name="Szollosi G.J."/>
            <person name="Szarkandi J.G."/>
            <person name="Papp V."/>
            <person name="Albert L."/>
            <person name="Andreopoulos W."/>
            <person name="Angelini C."/>
            <person name="Antonin V."/>
            <person name="Barry K.W."/>
            <person name="Bougher N.L."/>
            <person name="Buchanan P."/>
            <person name="Buyck B."/>
            <person name="Bense V."/>
            <person name="Catcheside P."/>
            <person name="Chovatia M."/>
            <person name="Cooper J."/>
            <person name="Damon W."/>
            <person name="Desjardin D."/>
            <person name="Finy P."/>
            <person name="Geml J."/>
            <person name="Haridas S."/>
            <person name="Hughes K."/>
            <person name="Justo A."/>
            <person name="Karasinski D."/>
            <person name="Kautmanova I."/>
            <person name="Kiss B."/>
            <person name="Kocsube S."/>
            <person name="Kotiranta H."/>
            <person name="LaButti K.M."/>
            <person name="Lechner B.E."/>
            <person name="Liimatainen K."/>
            <person name="Lipzen A."/>
            <person name="Lukacs Z."/>
            <person name="Mihaltcheva S."/>
            <person name="Morgado L.N."/>
            <person name="Niskanen T."/>
            <person name="Noordeloos M.E."/>
            <person name="Ohm R.A."/>
            <person name="Ortiz-Santana B."/>
            <person name="Ovrebo C."/>
            <person name="Racz N."/>
            <person name="Riley R."/>
            <person name="Savchenko A."/>
            <person name="Shiryaev A."/>
            <person name="Soop K."/>
            <person name="Spirin V."/>
            <person name="Szebenyi C."/>
            <person name="Tomsovsky M."/>
            <person name="Tulloss R.E."/>
            <person name="Uehling J."/>
            <person name="Grigoriev I.V."/>
            <person name="Vagvolgyi C."/>
            <person name="Papp T."/>
            <person name="Martin F.M."/>
            <person name="Miettinen O."/>
            <person name="Hibbett D.S."/>
            <person name="Nagy L.G."/>
        </authorList>
    </citation>
    <scope>NUCLEOTIDE SEQUENCE [LARGE SCALE GENOMIC DNA]</scope>
    <source>
        <strain evidence="4 5">CBS 121175</strain>
    </source>
</reference>
<dbReference type="OrthoDB" id="2556122at2759"/>
<dbReference type="Proteomes" id="UP000307440">
    <property type="component" value="Unassembled WGS sequence"/>
</dbReference>
<dbReference type="InterPro" id="IPR045226">
    <property type="entry name" value="Dsc3"/>
</dbReference>
<feature type="region of interest" description="Disordered" evidence="1">
    <location>
        <begin position="1"/>
        <end position="35"/>
    </location>
</feature>
<dbReference type="InterPro" id="IPR019413">
    <property type="entry name" value="Dsc3_ub-like_dom"/>
</dbReference>
<feature type="transmembrane region" description="Helical" evidence="2">
    <location>
        <begin position="274"/>
        <end position="292"/>
    </location>
</feature>
<feature type="transmembrane region" description="Helical" evidence="2">
    <location>
        <begin position="227"/>
        <end position="245"/>
    </location>
</feature>
<feature type="domain" description="Ubiquitin-like" evidence="3">
    <location>
        <begin position="35"/>
        <end position="88"/>
    </location>
</feature>
<accession>A0A5C3KTT5</accession>
<dbReference type="Pfam" id="PF13373">
    <property type="entry name" value="Dsc3_C"/>
    <property type="match status" value="1"/>
</dbReference>
<dbReference type="Pfam" id="PF10302">
    <property type="entry name" value="Dsc3_N"/>
    <property type="match status" value="1"/>
</dbReference>
<evidence type="ECO:0000313" key="5">
    <source>
        <dbReference type="Proteomes" id="UP000307440"/>
    </source>
</evidence>
<sequence length="296" mass="33348">MSMLSEKAKGKQKALDDPSDKNAPSTSTNAEPPTRELVIRFTEGAPDLTVIVTKQHKVLDLKRKIRTIRPELKDHRLRLIHSGRLLTDGTFVYSWLTSLEERQQRAALANGDGKLSSKASTTWIHCSVGPKFTSSGDEVEENRPSGQMQPLRGFDRLSGLGFSEADIVNFRRQFHSQSMMNYLDLDFETEEEFDEHARALEEQWIDSIDNAGSAALSQSANSSNASILQGIVIGFFFPLLPFFFLRSKHAPVFWEDGSEHEHPANVIFSRKTQMGLVVGFLINLMFGLWRFLLDSS</sequence>
<dbReference type="GO" id="GO:0044695">
    <property type="term" value="C:Dsc E3 ubiquitin ligase complex"/>
    <property type="evidence" value="ECO:0007669"/>
    <property type="project" value="InterPro"/>
</dbReference>
<feature type="compositionally biased region" description="Basic and acidic residues" evidence="1">
    <location>
        <begin position="1"/>
        <end position="20"/>
    </location>
</feature>
<evidence type="ECO:0000259" key="3">
    <source>
        <dbReference type="PROSITE" id="PS50053"/>
    </source>
</evidence>
<gene>
    <name evidence="4" type="ORF">FA15DRAFT_670287</name>
</gene>
<evidence type="ECO:0000313" key="4">
    <source>
        <dbReference type="EMBL" id="TFK23687.1"/>
    </source>
</evidence>
<evidence type="ECO:0000256" key="1">
    <source>
        <dbReference type="SAM" id="MobiDB-lite"/>
    </source>
</evidence>
<dbReference type="PANTHER" id="PTHR28049:SF1">
    <property type="entry name" value="DSC E3 UBIQUITIN LIGASE COMPLEX SUBUNIT 3"/>
    <property type="match status" value="1"/>
</dbReference>
<keyword evidence="2" id="KW-0472">Membrane</keyword>
<dbReference type="AlphaFoldDB" id="A0A5C3KTT5"/>
<dbReference type="SUPFAM" id="SSF54236">
    <property type="entry name" value="Ubiquitin-like"/>
    <property type="match status" value="1"/>
</dbReference>
<dbReference type="PANTHER" id="PTHR28049">
    <property type="entry name" value="TRANSMEMBRANE PROTEIN YOR223W"/>
    <property type="match status" value="1"/>
</dbReference>
<dbReference type="EMBL" id="ML210214">
    <property type="protein sequence ID" value="TFK23687.1"/>
    <property type="molecule type" value="Genomic_DNA"/>
</dbReference>
<keyword evidence="5" id="KW-1185">Reference proteome</keyword>
<dbReference type="STRING" id="230819.A0A5C3KTT5"/>
<organism evidence="4 5">
    <name type="scientific">Coprinopsis marcescibilis</name>
    <name type="common">Agaric fungus</name>
    <name type="synonym">Psathyrella marcescibilis</name>
    <dbReference type="NCBI Taxonomy" id="230819"/>
    <lineage>
        <taxon>Eukaryota</taxon>
        <taxon>Fungi</taxon>
        <taxon>Dikarya</taxon>
        <taxon>Basidiomycota</taxon>
        <taxon>Agaricomycotina</taxon>
        <taxon>Agaricomycetes</taxon>
        <taxon>Agaricomycetidae</taxon>
        <taxon>Agaricales</taxon>
        <taxon>Agaricineae</taxon>
        <taxon>Psathyrellaceae</taxon>
        <taxon>Coprinopsis</taxon>
    </lineage>
</organism>
<dbReference type="InterPro" id="IPR029071">
    <property type="entry name" value="Ubiquitin-like_domsf"/>
</dbReference>
<keyword evidence="2" id="KW-1133">Transmembrane helix</keyword>
<dbReference type="GO" id="GO:0005783">
    <property type="term" value="C:endoplasmic reticulum"/>
    <property type="evidence" value="ECO:0007669"/>
    <property type="project" value="TreeGrafter"/>
</dbReference>
<dbReference type="InterPro" id="IPR025390">
    <property type="entry name" value="Dsc3_C"/>
</dbReference>
<evidence type="ECO:0000256" key="2">
    <source>
        <dbReference type="SAM" id="Phobius"/>
    </source>
</evidence>
<name>A0A5C3KTT5_COPMA</name>
<protein>
    <recommendedName>
        <fullName evidence="3">Ubiquitin-like domain-containing protein</fullName>
    </recommendedName>
</protein>